<evidence type="ECO:0000313" key="3">
    <source>
        <dbReference type="EMBL" id="CAL6079524.1"/>
    </source>
</evidence>
<evidence type="ECO:0000256" key="1">
    <source>
        <dbReference type="SAM" id="Phobius"/>
    </source>
</evidence>
<proteinExistence type="predicted"/>
<feature type="transmembrane region" description="Helical" evidence="1">
    <location>
        <begin position="44"/>
        <end position="70"/>
    </location>
</feature>
<accession>A0AA86QBB6</accession>
<reference evidence="3 4" key="2">
    <citation type="submission" date="2024-07" db="EMBL/GenBank/DDBJ databases">
        <authorList>
            <person name="Akdeniz Z."/>
        </authorList>
    </citation>
    <scope>NUCLEOTIDE SEQUENCE [LARGE SCALE GENOMIC DNA]</scope>
</reference>
<sequence length="106" mass="12456">MMKDTKETEPFLAPQKSFKENTIQVPAFNSGNNRYQISKKQETWLLSILIISLFIPPLSWCYTCFLVPTQKILPKYFVISMLFTLCWIFVSIAIIGYCIIYQLYIK</sequence>
<keyword evidence="1" id="KW-1133">Transmembrane helix</keyword>
<keyword evidence="1" id="KW-0812">Transmembrane</keyword>
<comment type="caution">
    <text evidence="2">The sequence shown here is derived from an EMBL/GenBank/DDBJ whole genome shotgun (WGS) entry which is preliminary data.</text>
</comment>
<feature type="transmembrane region" description="Helical" evidence="1">
    <location>
        <begin position="76"/>
        <end position="100"/>
    </location>
</feature>
<gene>
    <name evidence="2" type="ORF">HINF_LOCUS41501</name>
    <name evidence="3" type="ORF">HINF_LOCUS59425</name>
</gene>
<name>A0AA86QBB6_9EUKA</name>
<protein>
    <submittedName>
        <fullName evidence="3">Hypothetical_protein</fullName>
    </submittedName>
</protein>
<dbReference type="EMBL" id="CATOUU010000842">
    <property type="protein sequence ID" value="CAI9953856.1"/>
    <property type="molecule type" value="Genomic_DNA"/>
</dbReference>
<reference evidence="2" key="1">
    <citation type="submission" date="2023-06" db="EMBL/GenBank/DDBJ databases">
        <authorList>
            <person name="Kurt Z."/>
        </authorList>
    </citation>
    <scope>NUCLEOTIDE SEQUENCE</scope>
</reference>
<dbReference type="Proteomes" id="UP001642409">
    <property type="component" value="Unassembled WGS sequence"/>
</dbReference>
<dbReference type="EMBL" id="CAXDID020000341">
    <property type="protein sequence ID" value="CAL6079524.1"/>
    <property type="molecule type" value="Genomic_DNA"/>
</dbReference>
<dbReference type="AlphaFoldDB" id="A0AA86QBB6"/>
<evidence type="ECO:0000313" key="2">
    <source>
        <dbReference type="EMBL" id="CAI9953856.1"/>
    </source>
</evidence>
<evidence type="ECO:0000313" key="4">
    <source>
        <dbReference type="Proteomes" id="UP001642409"/>
    </source>
</evidence>
<organism evidence="2">
    <name type="scientific">Hexamita inflata</name>
    <dbReference type="NCBI Taxonomy" id="28002"/>
    <lineage>
        <taxon>Eukaryota</taxon>
        <taxon>Metamonada</taxon>
        <taxon>Diplomonadida</taxon>
        <taxon>Hexamitidae</taxon>
        <taxon>Hexamitinae</taxon>
        <taxon>Hexamita</taxon>
    </lineage>
</organism>
<keyword evidence="1" id="KW-0472">Membrane</keyword>
<keyword evidence="4" id="KW-1185">Reference proteome</keyword>